<dbReference type="EMBL" id="JBHFFA010000004">
    <property type="protein sequence ID" value="KAL2630198.1"/>
    <property type="molecule type" value="Genomic_DNA"/>
</dbReference>
<reference evidence="1 2" key="1">
    <citation type="submission" date="2024-09" db="EMBL/GenBank/DDBJ databases">
        <title>Chromosome-scale assembly of Riccia fluitans.</title>
        <authorList>
            <person name="Paukszto L."/>
            <person name="Sawicki J."/>
            <person name="Karawczyk K."/>
            <person name="Piernik-Szablinska J."/>
            <person name="Szczecinska M."/>
            <person name="Mazdziarz M."/>
        </authorList>
    </citation>
    <scope>NUCLEOTIDE SEQUENCE [LARGE SCALE GENOMIC DNA]</scope>
    <source>
        <strain evidence="1">Rf_01</strain>
        <tissue evidence="1">Aerial parts of the thallus</tissue>
    </source>
</reference>
<protein>
    <submittedName>
        <fullName evidence="1">Uncharacterized protein</fullName>
    </submittedName>
</protein>
<accession>A0ABD1YHC9</accession>
<evidence type="ECO:0000313" key="1">
    <source>
        <dbReference type="EMBL" id="KAL2630198.1"/>
    </source>
</evidence>
<sequence length="111" mass="12473">MAIGDVIVDELFLRIDNSTSSPHLATKLRRMLTPTCHSKASASSIKPKQLLRKYVQEFSPALIFSPSLHEMQSASLVDRSGRFPSAVEMGWFPRTLKQSPFFPVTRPVTRV</sequence>
<dbReference type="AlphaFoldDB" id="A0ABD1YHC9"/>
<proteinExistence type="predicted"/>
<keyword evidence="2" id="KW-1185">Reference proteome</keyword>
<evidence type="ECO:0000313" key="2">
    <source>
        <dbReference type="Proteomes" id="UP001605036"/>
    </source>
</evidence>
<name>A0ABD1YHC9_9MARC</name>
<dbReference type="Proteomes" id="UP001605036">
    <property type="component" value="Unassembled WGS sequence"/>
</dbReference>
<organism evidence="1 2">
    <name type="scientific">Riccia fluitans</name>
    <dbReference type="NCBI Taxonomy" id="41844"/>
    <lineage>
        <taxon>Eukaryota</taxon>
        <taxon>Viridiplantae</taxon>
        <taxon>Streptophyta</taxon>
        <taxon>Embryophyta</taxon>
        <taxon>Marchantiophyta</taxon>
        <taxon>Marchantiopsida</taxon>
        <taxon>Marchantiidae</taxon>
        <taxon>Marchantiales</taxon>
        <taxon>Ricciaceae</taxon>
        <taxon>Riccia</taxon>
    </lineage>
</organism>
<comment type="caution">
    <text evidence="1">The sequence shown here is derived from an EMBL/GenBank/DDBJ whole genome shotgun (WGS) entry which is preliminary data.</text>
</comment>
<gene>
    <name evidence="1" type="ORF">R1flu_014884</name>
</gene>